<evidence type="ECO:0000313" key="2">
    <source>
        <dbReference type="Proteomes" id="UP000526125"/>
    </source>
</evidence>
<dbReference type="Proteomes" id="UP000526125">
    <property type="component" value="Unassembled WGS sequence"/>
</dbReference>
<organism evidence="1 2">
    <name type="scientific">Paenibacillus xylanilyticus</name>
    <dbReference type="NCBI Taxonomy" id="248903"/>
    <lineage>
        <taxon>Bacteria</taxon>
        <taxon>Bacillati</taxon>
        <taxon>Bacillota</taxon>
        <taxon>Bacilli</taxon>
        <taxon>Bacillales</taxon>
        <taxon>Paenibacillaceae</taxon>
        <taxon>Paenibacillus</taxon>
    </lineage>
</organism>
<comment type="caution">
    <text evidence="1">The sequence shown here is derived from an EMBL/GenBank/DDBJ whole genome shotgun (WGS) entry which is preliminary data.</text>
</comment>
<sequence length="53" mass="6106">MAVKINLIFDGNDKERLMVKRPTSLEIPKAIEVMYSRGRSLEADEMFYSVLSL</sequence>
<reference evidence="1 2" key="1">
    <citation type="submission" date="2020-05" db="EMBL/GenBank/DDBJ databases">
        <title>Genome Sequencing of Type Strains.</title>
        <authorList>
            <person name="Lemaire J.F."/>
            <person name="Inderbitzin P."/>
            <person name="Gregorio O.A."/>
            <person name="Collins S.B."/>
            <person name="Wespe N."/>
            <person name="Knight-Connoni V."/>
        </authorList>
    </citation>
    <scope>NUCLEOTIDE SEQUENCE [LARGE SCALE GENOMIC DNA]</scope>
    <source>
        <strain evidence="1 2">LMG 21957</strain>
    </source>
</reference>
<gene>
    <name evidence="1" type="ORF">HP552_03745</name>
</gene>
<proteinExistence type="predicted"/>
<dbReference type="AlphaFoldDB" id="A0A7Y6BT78"/>
<evidence type="ECO:0000313" key="1">
    <source>
        <dbReference type="EMBL" id="NUU74376.1"/>
    </source>
</evidence>
<dbReference type="EMBL" id="JABMCB010000142">
    <property type="protein sequence ID" value="NUU74376.1"/>
    <property type="molecule type" value="Genomic_DNA"/>
</dbReference>
<dbReference type="RefSeq" id="WP_175394294.1">
    <property type="nucleotide sequence ID" value="NZ_JABMCB010000142.1"/>
</dbReference>
<protein>
    <submittedName>
        <fullName evidence="1">Uncharacterized protein</fullName>
    </submittedName>
</protein>
<accession>A0A7Y6BT78</accession>
<keyword evidence="2" id="KW-1185">Reference proteome</keyword>
<name>A0A7Y6BT78_9BACL</name>